<dbReference type="EMBL" id="JACFYF010000228">
    <property type="protein sequence ID" value="MBA5764831.1"/>
    <property type="molecule type" value="Genomic_DNA"/>
</dbReference>
<gene>
    <name evidence="5" type="ORF">H2O73_21005</name>
</gene>
<keyword evidence="3" id="KW-1003">Cell membrane</keyword>
<feature type="non-terminal residue" evidence="5">
    <location>
        <position position="1"/>
    </location>
</feature>
<comment type="similarity">
    <text evidence="2">Belongs to the cation transport ATPase (P-type) (TC 3.A.3) family. Type IIA subfamily.</text>
</comment>
<comment type="caution">
    <text evidence="5">The sequence shown here is derived from an EMBL/GenBank/DDBJ whole genome shotgun (WGS) entry which is preliminary data.</text>
</comment>
<protein>
    <submittedName>
        <fullName evidence="5">Cation-transporting P-type ATPase</fullName>
    </submittedName>
</protein>
<dbReference type="AlphaFoldDB" id="A0A7W2FV86"/>
<evidence type="ECO:0000259" key="4">
    <source>
        <dbReference type="Pfam" id="PF00122"/>
    </source>
</evidence>
<accession>A0A7W2FV86</accession>
<comment type="subcellular location">
    <subcellularLocation>
        <location evidence="1">Cell membrane</location>
        <topology evidence="1">Multi-pass membrane protein</topology>
    </subcellularLocation>
</comment>
<dbReference type="Proteomes" id="UP000571701">
    <property type="component" value="Unassembled WGS sequence"/>
</dbReference>
<dbReference type="GO" id="GO:0019829">
    <property type="term" value="F:ATPase-coupled monoatomic cation transmembrane transporter activity"/>
    <property type="evidence" value="ECO:0007669"/>
    <property type="project" value="TreeGrafter"/>
</dbReference>
<dbReference type="InterPro" id="IPR050510">
    <property type="entry name" value="Cation_transp_ATPase_P-type"/>
</dbReference>
<keyword evidence="3" id="KW-0472">Membrane</keyword>
<evidence type="ECO:0000256" key="1">
    <source>
        <dbReference type="ARBA" id="ARBA00004651"/>
    </source>
</evidence>
<proteinExistence type="inferred from homology"/>
<dbReference type="SUPFAM" id="SSF81653">
    <property type="entry name" value="Calcium ATPase, transduction domain A"/>
    <property type="match status" value="1"/>
</dbReference>
<reference evidence="5 6" key="1">
    <citation type="submission" date="2020-07" db="EMBL/GenBank/DDBJ databases">
        <title>Vibrio marinisediminis sp. nov., isolated from marine sediment.</title>
        <authorList>
            <person name="Ji X."/>
        </authorList>
    </citation>
    <scope>NUCLEOTIDE SEQUENCE [LARGE SCALE GENOMIC DNA]</scope>
    <source>
        <strain evidence="5 6">404</strain>
    </source>
</reference>
<feature type="domain" description="P-type ATPase A" evidence="4">
    <location>
        <begin position="2"/>
        <end position="74"/>
    </location>
</feature>
<evidence type="ECO:0000313" key="6">
    <source>
        <dbReference type="Proteomes" id="UP000571701"/>
    </source>
</evidence>
<dbReference type="Gene3D" id="2.70.150.10">
    <property type="entry name" value="Calcium-transporting ATPase, cytoplasmic transduction domain A"/>
    <property type="match status" value="1"/>
</dbReference>
<dbReference type="InterPro" id="IPR059000">
    <property type="entry name" value="ATPase_P-type_domA"/>
</dbReference>
<dbReference type="GO" id="GO:1902600">
    <property type="term" value="P:proton transmembrane transport"/>
    <property type="evidence" value="ECO:0007669"/>
    <property type="project" value="TreeGrafter"/>
</dbReference>
<evidence type="ECO:0000256" key="2">
    <source>
        <dbReference type="ARBA" id="ARBA00005675"/>
    </source>
</evidence>
<dbReference type="PANTHER" id="PTHR43294:SF21">
    <property type="entry name" value="CATION TRANSPORTING ATPASE"/>
    <property type="match status" value="1"/>
</dbReference>
<dbReference type="Pfam" id="PF00122">
    <property type="entry name" value="E1-E2_ATPase"/>
    <property type="match status" value="1"/>
</dbReference>
<feature type="non-terminal residue" evidence="5">
    <location>
        <position position="92"/>
    </location>
</feature>
<dbReference type="Gene3D" id="1.20.1110.10">
    <property type="entry name" value="Calcium-transporting ATPase, transmembrane domain"/>
    <property type="match status" value="1"/>
</dbReference>
<dbReference type="InterPro" id="IPR008250">
    <property type="entry name" value="ATPase_P-typ_transduc_dom_A_sf"/>
</dbReference>
<dbReference type="GO" id="GO:0005886">
    <property type="term" value="C:plasma membrane"/>
    <property type="evidence" value="ECO:0007669"/>
    <property type="project" value="UniProtKB-SubCell"/>
</dbReference>
<organism evidence="5 6">
    <name type="scientific">Vibrio marinisediminis</name>
    <dbReference type="NCBI Taxonomy" id="2758441"/>
    <lineage>
        <taxon>Bacteria</taxon>
        <taxon>Pseudomonadati</taxon>
        <taxon>Pseudomonadota</taxon>
        <taxon>Gammaproteobacteria</taxon>
        <taxon>Vibrionales</taxon>
        <taxon>Vibrionaceae</taxon>
        <taxon>Vibrio</taxon>
    </lineage>
</organism>
<evidence type="ECO:0000313" key="5">
    <source>
        <dbReference type="EMBL" id="MBA5764831.1"/>
    </source>
</evidence>
<evidence type="ECO:0000256" key="3">
    <source>
        <dbReference type="ARBA" id="ARBA00022475"/>
    </source>
</evidence>
<sequence>LRVIASYGLRIQEAVLTGESVPVDKSTTPVDQDASLGDRRSMAFSGALVAAGAGRGIVVATGTETEIGRISGMLETVETTTTPLLRQMEGFA</sequence>
<keyword evidence="6" id="KW-1185">Reference proteome</keyword>
<name>A0A7W2FV86_9VIBR</name>
<dbReference type="PANTHER" id="PTHR43294">
    <property type="entry name" value="SODIUM/POTASSIUM-TRANSPORTING ATPASE SUBUNIT ALPHA"/>
    <property type="match status" value="1"/>
</dbReference>